<comment type="caution">
    <text evidence="10">The sequence shown here is derived from an EMBL/GenBank/DDBJ whole genome shotgun (WGS) entry which is preliminary data.</text>
</comment>
<evidence type="ECO:0000256" key="7">
    <source>
        <dbReference type="RuleBase" id="RU000405"/>
    </source>
</evidence>
<comment type="similarity">
    <text evidence="7">Belongs to the adenylyl cyclase class-4/guanylyl cyclase family.</text>
</comment>
<proteinExistence type="inferred from homology"/>
<dbReference type="Pfam" id="PF07695">
    <property type="entry name" value="7TMR-DISM_7TM"/>
    <property type="match status" value="1"/>
</dbReference>
<dbReference type="Pfam" id="PF07696">
    <property type="entry name" value="7TMR-DISMED2"/>
    <property type="match status" value="1"/>
</dbReference>
<dbReference type="Gene3D" id="3.30.70.1230">
    <property type="entry name" value="Nucleotide cyclase"/>
    <property type="match status" value="1"/>
</dbReference>
<dbReference type="CDD" id="cd07302">
    <property type="entry name" value="CHD"/>
    <property type="match status" value="1"/>
</dbReference>
<protein>
    <recommendedName>
        <fullName evidence="9">Guanylate cyclase domain-containing protein</fullName>
    </recommendedName>
</protein>
<evidence type="ECO:0000256" key="8">
    <source>
        <dbReference type="SAM" id="Phobius"/>
    </source>
</evidence>
<evidence type="ECO:0000259" key="9">
    <source>
        <dbReference type="PROSITE" id="PS50125"/>
    </source>
</evidence>
<dbReference type="InterPro" id="IPR018297">
    <property type="entry name" value="A/G_cyclase_CS"/>
</dbReference>
<dbReference type="EMBL" id="JACORU010000001">
    <property type="protein sequence ID" value="MBC5763810.1"/>
    <property type="molecule type" value="Genomic_DNA"/>
</dbReference>
<comment type="subcellular location">
    <subcellularLocation>
        <location evidence="1">Membrane</location>
    </subcellularLocation>
</comment>
<dbReference type="Pfam" id="PF00211">
    <property type="entry name" value="Guanylate_cyc"/>
    <property type="match status" value="1"/>
</dbReference>
<dbReference type="PROSITE" id="PS50125">
    <property type="entry name" value="GUANYLATE_CYCLASE_2"/>
    <property type="match status" value="1"/>
</dbReference>
<evidence type="ECO:0000256" key="1">
    <source>
        <dbReference type="ARBA" id="ARBA00004370"/>
    </source>
</evidence>
<dbReference type="GO" id="GO:0009190">
    <property type="term" value="P:cyclic nucleotide biosynthetic process"/>
    <property type="evidence" value="ECO:0007669"/>
    <property type="project" value="InterPro"/>
</dbReference>
<feature type="transmembrane region" description="Helical" evidence="8">
    <location>
        <begin position="200"/>
        <end position="218"/>
    </location>
</feature>
<organism evidence="10 11">
    <name type="scientific">Ramlibacter albus</name>
    <dbReference type="NCBI Taxonomy" id="2079448"/>
    <lineage>
        <taxon>Bacteria</taxon>
        <taxon>Pseudomonadati</taxon>
        <taxon>Pseudomonadota</taxon>
        <taxon>Betaproteobacteria</taxon>
        <taxon>Burkholderiales</taxon>
        <taxon>Comamonadaceae</taxon>
        <taxon>Ramlibacter</taxon>
    </lineage>
</organism>
<dbReference type="SUPFAM" id="SSF55073">
    <property type="entry name" value="Nucleotide cyclase"/>
    <property type="match status" value="1"/>
</dbReference>
<dbReference type="RefSeq" id="WP_187080233.1">
    <property type="nucleotide sequence ID" value="NZ_JACORU010000001.1"/>
</dbReference>
<dbReference type="PROSITE" id="PS00452">
    <property type="entry name" value="GUANYLATE_CYCLASE_1"/>
    <property type="match status" value="1"/>
</dbReference>
<accession>A0A923M5L4</accession>
<keyword evidence="5 8" id="KW-0472">Membrane</keyword>
<feature type="transmembrane region" description="Helical" evidence="8">
    <location>
        <begin position="336"/>
        <end position="353"/>
    </location>
</feature>
<evidence type="ECO:0000256" key="3">
    <source>
        <dbReference type="ARBA" id="ARBA00022741"/>
    </source>
</evidence>
<dbReference type="Gene3D" id="2.60.40.2380">
    <property type="match status" value="1"/>
</dbReference>
<reference evidence="10" key="1">
    <citation type="submission" date="2020-08" db="EMBL/GenBank/DDBJ databases">
        <title>Ramlibacter sp. GTP1 16S ribosomal RNA gene genome sequencing and assembly.</title>
        <authorList>
            <person name="Kang M."/>
        </authorList>
    </citation>
    <scope>NUCLEOTIDE SEQUENCE</scope>
    <source>
        <strain evidence="10">GTP1</strain>
    </source>
</reference>
<feature type="transmembrane region" description="Helical" evidence="8">
    <location>
        <begin position="268"/>
        <end position="290"/>
    </location>
</feature>
<dbReference type="InterPro" id="IPR029787">
    <property type="entry name" value="Nucleotide_cyclase"/>
</dbReference>
<gene>
    <name evidence="10" type="ORF">H8R02_05070</name>
</gene>
<dbReference type="Proteomes" id="UP000596827">
    <property type="component" value="Unassembled WGS sequence"/>
</dbReference>
<keyword evidence="6 7" id="KW-0456">Lyase</keyword>
<evidence type="ECO:0000256" key="2">
    <source>
        <dbReference type="ARBA" id="ARBA00022692"/>
    </source>
</evidence>
<dbReference type="PANTHER" id="PTHR11920:SF335">
    <property type="entry name" value="GUANYLATE CYCLASE"/>
    <property type="match status" value="1"/>
</dbReference>
<dbReference type="GO" id="GO:0004016">
    <property type="term" value="F:adenylate cyclase activity"/>
    <property type="evidence" value="ECO:0007669"/>
    <property type="project" value="UniProtKB-ARBA"/>
</dbReference>
<dbReference type="InterPro" id="IPR001054">
    <property type="entry name" value="A/G_cyclase"/>
</dbReference>
<dbReference type="PANTHER" id="PTHR11920">
    <property type="entry name" value="GUANYLYL CYCLASE"/>
    <property type="match status" value="1"/>
</dbReference>
<dbReference type="AlphaFoldDB" id="A0A923M5L4"/>
<dbReference type="InterPro" id="IPR050401">
    <property type="entry name" value="Cyclic_nucleotide_synthase"/>
</dbReference>
<evidence type="ECO:0000313" key="11">
    <source>
        <dbReference type="Proteomes" id="UP000596827"/>
    </source>
</evidence>
<evidence type="ECO:0000256" key="4">
    <source>
        <dbReference type="ARBA" id="ARBA00022989"/>
    </source>
</evidence>
<dbReference type="GO" id="GO:0000166">
    <property type="term" value="F:nucleotide binding"/>
    <property type="evidence" value="ECO:0007669"/>
    <property type="project" value="UniProtKB-KW"/>
</dbReference>
<evidence type="ECO:0000256" key="5">
    <source>
        <dbReference type="ARBA" id="ARBA00023136"/>
    </source>
</evidence>
<feature type="domain" description="Guanylate cyclase" evidence="9">
    <location>
        <begin position="459"/>
        <end position="586"/>
    </location>
</feature>
<keyword evidence="11" id="KW-1185">Reference proteome</keyword>
<keyword evidence="4 8" id="KW-1133">Transmembrane helix</keyword>
<dbReference type="SMART" id="SM00044">
    <property type="entry name" value="CYCc"/>
    <property type="match status" value="1"/>
</dbReference>
<dbReference type="GO" id="GO:0016020">
    <property type="term" value="C:membrane"/>
    <property type="evidence" value="ECO:0007669"/>
    <property type="project" value="UniProtKB-SubCell"/>
</dbReference>
<dbReference type="InterPro" id="IPR011622">
    <property type="entry name" value="7TMR_DISM_rcpt_extracell_dom2"/>
</dbReference>
<sequence length="638" mass="70501">MLAFAVHADAQGAPPVPLGPDEVRVDLSRAAEVLEDPEGRLTFEEVRRSTAFRPGPASRGRSASAFWLRYELDNRSGRTSWWLDTGSRTLHEIDFFAVGPDGRMTHQSASANLPFGARPLPTLSFVFPVTLPANARSTLYLRFRSTSWMAASTAPVLWEPAAHQQEVAKERTQWLLYVGMALALALFNLLLYAALRETDYLVYVLSLFGTVWTISSAYGGFGAAYEMLWPDSPVFEQVAWIAPFLFVAVFSTLFYVRVTRMRAQFPHASRVVFAGACAFAVVVLVRVAIAGLQLPVPPKAQILLGVAGNLGFLLWVLSSVGVMAFLVAARNRQAQFLAVAVAPVALMATYQTVMRALGELPPVSWLLWTSMFEFVTMALLLADRFRQEREQRQTAQDALVAGLQRSERELEAKVQERTAQLEREQVRTRELLHNILPAQLAQELAETGAARPARHDSVSILFTDFSGFTQSVSMMPADRLVTELNEIFAAFDDIAEANGIEKIKTIGDAYMAAGGLPTPCERHAQRCVRAGLAMIEWMEKRNAHAPFKWQLRVGVHSGQVVAGVVGKRKYAYDVWGDSVNIASRMESAGEPGRVNISAYTYDLVRGEFECEYRGRVPVKGKGEVDMYFVVGPAAQAPS</sequence>
<feature type="transmembrane region" description="Helical" evidence="8">
    <location>
        <begin position="238"/>
        <end position="256"/>
    </location>
</feature>
<evidence type="ECO:0000313" key="10">
    <source>
        <dbReference type="EMBL" id="MBC5763810.1"/>
    </source>
</evidence>
<evidence type="ECO:0000256" key="6">
    <source>
        <dbReference type="ARBA" id="ARBA00023239"/>
    </source>
</evidence>
<keyword evidence="2 8" id="KW-0812">Transmembrane</keyword>
<dbReference type="InterPro" id="IPR011623">
    <property type="entry name" value="7TMR_DISM_rcpt_extracell_dom1"/>
</dbReference>
<name>A0A923M5L4_9BURK</name>
<feature type="transmembrane region" description="Helical" evidence="8">
    <location>
        <begin position="302"/>
        <end position="329"/>
    </location>
</feature>
<feature type="transmembrane region" description="Helical" evidence="8">
    <location>
        <begin position="174"/>
        <end position="193"/>
    </location>
</feature>
<dbReference type="GO" id="GO:0035556">
    <property type="term" value="P:intracellular signal transduction"/>
    <property type="evidence" value="ECO:0007669"/>
    <property type="project" value="InterPro"/>
</dbReference>
<keyword evidence="3" id="KW-0547">Nucleotide-binding</keyword>
<feature type="transmembrane region" description="Helical" evidence="8">
    <location>
        <begin position="365"/>
        <end position="382"/>
    </location>
</feature>